<evidence type="ECO:0000313" key="2">
    <source>
        <dbReference type="Proteomes" id="UP000514704"/>
    </source>
</evidence>
<dbReference type="RefSeq" id="WP_182078572.1">
    <property type="nucleotide sequence ID" value="NZ_CP059674.1"/>
</dbReference>
<sequence length="127" mass="15364">MIFNKSKDLLLSKPKIYINLKCNVISNLVGVSLNNVILQIEYDWSVEKKHKRKLINKIDRLIDESWNSDLKKIINKFKRLHRWNNDEIDYFASRIINLQKNELNLFLSNRRPDDWLDKKKKKKNKLI</sequence>
<proteinExistence type="predicted"/>
<dbReference type="EMBL" id="CP059674">
    <property type="protein sequence ID" value="QMT98285.1"/>
    <property type="molecule type" value="Genomic_DNA"/>
</dbReference>
<protein>
    <submittedName>
        <fullName evidence="1">Uncharacterized protein</fullName>
    </submittedName>
</protein>
<keyword evidence="2" id="KW-1185">Reference proteome</keyword>
<name>A0A7D7U883_9MOLU</name>
<evidence type="ECO:0000313" key="1">
    <source>
        <dbReference type="EMBL" id="QMT98285.1"/>
    </source>
</evidence>
<dbReference type="KEGG" id="mtuy:H3143_02135"/>
<dbReference type="AlphaFoldDB" id="A0A7D7U883"/>
<dbReference type="Proteomes" id="UP000514704">
    <property type="component" value="Chromosome"/>
</dbReference>
<organism evidence="1 2">
    <name type="scientific">Mycoplasma tullyi</name>
    <dbReference type="NCBI Taxonomy" id="1612150"/>
    <lineage>
        <taxon>Bacteria</taxon>
        <taxon>Bacillati</taxon>
        <taxon>Mycoplasmatota</taxon>
        <taxon>Mollicutes</taxon>
        <taxon>Mycoplasmataceae</taxon>
        <taxon>Mycoplasma</taxon>
    </lineage>
</organism>
<gene>
    <name evidence="1" type="ORF">H3143_02135</name>
</gene>
<reference evidence="1 2" key="1">
    <citation type="journal article" date="2017" name="Int. J. Syst. Evol. Microbiol.">
        <title>Mycoplasma tullyi sp. nov., isolated from penguins of the genus Spheniscus.</title>
        <authorList>
            <person name="Yavari C.A."/>
            <person name="Ramirez A.S."/>
            <person name="Nicholas R.A.J."/>
            <person name="Radford A.D."/>
            <person name="Darby A.C."/>
            <person name="Bradbury J.M."/>
        </authorList>
    </citation>
    <scope>NUCLEOTIDE SEQUENCE [LARGE SCALE GENOMIC DNA]</scope>
    <source>
        <strain evidence="1 2">56A97T</strain>
    </source>
</reference>
<accession>A0A7D7U883</accession>